<dbReference type="AlphaFoldDB" id="A0A8T4ITL4"/>
<keyword evidence="3" id="KW-1185">Reference proteome</keyword>
<accession>A0A8T4ITL4</accession>
<comment type="caution">
    <text evidence="2">The sequence shown here is derived from an EMBL/GenBank/DDBJ whole genome shotgun (WGS) entry which is preliminary data.</text>
</comment>
<evidence type="ECO:0000313" key="3">
    <source>
        <dbReference type="Proteomes" id="UP000675554"/>
    </source>
</evidence>
<organism evidence="2 3">
    <name type="scientific">Streptomyces daliensis</name>
    <dbReference type="NCBI Taxonomy" id="299421"/>
    <lineage>
        <taxon>Bacteria</taxon>
        <taxon>Bacillati</taxon>
        <taxon>Actinomycetota</taxon>
        <taxon>Actinomycetes</taxon>
        <taxon>Kitasatosporales</taxon>
        <taxon>Streptomycetaceae</taxon>
        <taxon>Streptomyces</taxon>
    </lineage>
</organism>
<protein>
    <submittedName>
        <fullName evidence="2">Uncharacterized protein</fullName>
    </submittedName>
</protein>
<proteinExistence type="predicted"/>
<dbReference type="Proteomes" id="UP000675554">
    <property type="component" value="Unassembled WGS sequence"/>
</dbReference>
<evidence type="ECO:0000256" key="1">
    <source>
        <dbReference type="SAM" id="MobiDB-lite"/>
    </source>
</evidence>
<name>A0A8T4ITL4_9ACTN</name>
<gene>
    <name evidence="2" type="ORF">KDA82_17430</name>
</gene>
<feature type="compositionally biased region" description="Gly residues" evidence="1">
    <location>
        <begin position="81"/>
        <end position="96"/>
    </location>
</feature>
<dbReference type="EMBL" id="JAGSMN010000380">
    <property type="protein sequence ID" value="MBR7674770.1"/>
    <property type="molecule type" value="Genomic_DNA"/>
</dbReference>
<sequence length="151" mass="15551">MTDRATRKARRTADALAYACAHADEIREALGAGGAERGPLDEVLDAVRGGGDGEEALNRLHERLRSDGDARGLYGHVRGTGSTGGTGGTGSTGGRIAGVSSAMDDEPGERLHVCPHRRCTRNHWASEVPCAPPVCAVDGTPLPLTAPSVGT</sequence>
<reference evidence="2" key="1">
    <citation type="submission" date="2021-04" db="EMBL/GenBank/DDBJ databases">
        <title>Sequencing of actinobacteria type strains.</title>
        <authorList>
            <person name="Nguyen G.-S."/>
            <person name="Wentzel A."/>
        </authorList>
    </citation>
    <scope>NUCLEOTIDE SEQUENCE</scope>
    <source>
        <strain evidence="2">DSM 42095</strain>
    </source>
</reference>
<evidence type="ECO:0000313" key="2">
    <source>
        <dbReference type="EMBL" id="MBR7674770.1"/>
    </source>
</evidence>
<feature type="region of interest" description="Disordered" evidence="1">
    <location>
        <begin position="70"/>
        <end position="107"/>
    </location>
</feature>